<evidence type="ECO:0000256" key="1">
    <source>
        <dbReference type="ARBA" id="ARBA00004141"/>
    </source>
</evidence>
<evidence type="ECO:0000256" key="4">
    <source>
        <dbReference type="ARBA" id="ARBA00023136"/>
    </source>
</evidence>
<evidence type="ECO:0000313" key="10">
    <source>
        <dbReference type="WBParaSite" id="ASIM_0002141501-mRNA-1"/>
    </source>
</evidence>
<evidence type="ECO:0000256" key="3">
    <source>
        <dbReference type="ARBA" id="ARBA00022989"/>
    </source>
</evidence>
<dbReference type="EMBL" id="UYRR01040667">
    <property type="protein sequence ID" value="VDK79610.1"/>
    <property type="molecule type" value="Genomic_DNA"/>
</dbReference>
<dbReference type="AlphaFoldDB" id="A0A0M3KK86"/>
<accession>A0A0M3KK86</accession>
<evidence type="ECO:0000259" key="7">
    <source>
        <dbReference type="PROSITE" id="PS50922"/>
    </source>
</evidence>
<evidence type="ECO:0000313" key="8">
    <source>
        <dbReference type="EMBL" id="VDK79610.1"/>
    </source>
</evidence>
<proteinExistence type="predicted"/>
<name>A0A0M3KK86_ANISI</name>
<feature type="transmembrane region" description="Helical" evidence="6">
    <location>
        <begin position="62"/>
        <end position="85"/>
    </location>
</feature>
<feature type="transmembrane region" description="Helical" evidence="6">
    <location>
        <begin position="28"/>
        <end position="50"/>
    </location>
</feature>
<comment type="subcellular location">
    <subcellularLocation>
        <location evidence="1">Membrane</location>
        <topology evidence="1">Multi-pass membrane protein</topology>
    </subcellularLocation>
</comment>
<dbReference type="GO" id="GO:0097035">
    <property type="term" value="P:regulation of membrane lipid distribution"/>
    <property type="evidence" value="ECO:0007669"/>
    <property type="project" value="TreeGrafter"/>
</dbReference>
<dbReference type="Pfam" id="PF03798">
    <property type="entry name" value="TRAM_LAG1_CLN8"/>
    <property type="match status" value="1"/>
</dbReference>
<dbReference type="InterPro" id="IPR006634">
    <property type="entry name" value="TLC-dom"/>
</dbReference>
<protein>
    <submittedName>
        <fullName evidence="10">TLC domain-containing protein</fullName>
    </submittedName>
</protein>
<evidence type="ECO:0000256" key="6">
    <source>
        <dbReference type="SAM" id="Phobius"/>
    </source>
</evidence>
<dbReference type="PROSITE" id="PS50922">
    <property type="entry name" value="TLC"/>
    <property type="match status" value="1"/>
</dbReference>
<sequence>MEIGSTQLNYADAQLRLPPLEDIFEPAFYIPFLTFFFLFYSIGYAVRTLAWRDYSGFRQYRLRNLTVCLIHSFITGLYTLSFMLLQPKVMFHETMHWYQPWSTLILFLSMETFTENKQIVLTAYFVCDAVDMLQHEISRWTVELLLHHMASICVFACAVLPRKFIPYAYWALLMEVNR</sequence>
<dbReference type="InterPro" id="IPR050846">
    <property type="entry name" value="TLCD"/>
</dbReference>
<dbReference type="PANTHER" id="PTHR13439:SF4">
    <property type="entry name" value="TLC DOMAIN-CONTAINING PROTEIN"/>
    <property type="match status" value="1"/>
</dbReference>
<evidence type="ECO:0000313" key="9">
    <source>
        <dbReference type="Proteomes" id="UP000267096"/>
    </source>
</evidence>
<dbReference type="OrthoDB" id="10266980at2759"/>
<reference evidence="10" key="1">
    <citation type="submission" date="2017-02" db="UniProtKB">
        <authorList>
            <consortium name="WormBaseParasite"/>
        </authorList>
    </citation>
    <scope>IDENTIFICATION</scope>
</reference>
<evidence type="ECO:0000256" key="5">
    <source>
        <dbReference type="PROSITE-ProRule" id="PRU00205"/>
    </source>
</evidence>
<dbReference type="GO" id="GO:0005886">
    <property type="term" value="C:plasma membrane"/>
    <property type="evidence" value="ECO:0007669"/>
    <property type="project" value="TreeGrafter"/>
</dbReference>
<dbReference type="GO" id="GO:0055091">
    <property type="term" value="P:phospholipid homeostasis"/>
    <property type="evidence" value="ECO:0007669"/>
    <property type="project" value="TreeGrafter"/>
</dbReference>
<keyword evidence="9" id="KW-1185">Reference proteome</keyword>
<dbReference type="PANTHER" id="PTHR13439">
    <property type="entry name" value="CT120 PROTEIN"/>
    <property type="match status" value="1"/>
</dbReference>
<keyword evidence="2 5" id="KW-0812">Transmembrane</keyword>
<dbReference type="Proteomes" id="UP000267096">
    <property type="component" value="Unassembled WGS sequence"/>
</dbReference>
<reference evidence="8 9" key="2">
    <citation type="submission" date="2018-11" db="EMBL/GenBank/DDBJ databases">
        <authorList>
            <consortium name="Pathogen Informatics"/>
        </authorList>
    </citation>
    <scope>NUCLEOTIDE SEQUENCE [LARGE SCALE GENOMIC DNA]</scope>
</reference>
<keyword evidence="4 5" id="KW-0472">Membrane</keyword>
<dbReference type="WBParaSite" id="ASIM_0002141501-mRNA-1">
    <property type="protein sequence ID" value="ASIM_0002141501-mRNA-1"/>
    <property type="gene ID" value="ASIM_0002141501"/>
</dbReference>
<dbReference type="GO" id="GO:0071709">
    <property type="term" value="P:membrane assembly"/>
    <property type="evidence" value="ECO:0007669"/>
    <property type="project" value="TreeGrafter"/>
</dbReference>
<dbReference type="GO" id="GO:0007009">
    <property type="term" value="P:plasma membrane organization"/>
    <property type="evidence" value="ECO:0007669"/>
    <property type="project" value="TreeGrafter"/>
</dbReference>
<gene>
    <name evidence="8" type="ORF">ASIM_LOCUS20784</name>
</gene>
<evidence type="ECO:0000256" key="2">
    <source>
        <dbReference type="ARBA" id="ARBA00022692"/>
    </source>
</evidence>
<organism evidence="10">
    <name type="scientific">Anisakis simplex</name>
    <name type="common">Herring worm</name>
    <dbReference type="NCBI Taxonomy" id="6269"/>
    <lineage>
        <taxon>Eukaryota</taxon>
        <taxon>Metazoa</taxon>
        <taxon>Ecdysozoa</taxon>
        <taxon>Nematoda</taxon>
        <taxon>Chromadorea</taxon>
        <taxon>Rhabditida</taxon>
        <taxon>Spirurina</taxon>
        <taxon>Ascaridomorpha</taxon>
        <taxon>Ascaridoidea</taxon>
        <taxon>Anisakidae</taxon>
        <taxon>Anisakis</taxon>
        <taxon>Anisakis simplex complex</taxon>
    </lineage>
</organism>
<feature type="domain" description="TLC" evidence="7">
    <location>
        <begin position="57"/>
        <end position="178"/>
    </location>
</feature>
<keyword evidence="3 6" id="KW-1133">Transmembrane helix</keyword>